<feature type="transmembrane region" description="Helical" evidence="1">
    <location>
        <begin position="53"/>
        <end position="76"/>
    </location>
</feature>
<proteinExistence type="predicted"/>
<evidence type="ECO:0000313" key="3">
    <source>
        <dbReference type="Proteomes" id="UP000076563"/>
    </source>
</evidence>
<gene>
    <name evidence="2" type="ORF">AV654_06985</name>
</gene>
<reference evidence="3" key="1">
    <citation type="submission" date="2016-01" db="EMBL/GenBank/DDBJ databases">
        <title>Draft genome of Chromobacterium sp. F49.</title>
        <authorList>
            <person name="Hong K.W."/>
        </authorList>
    </citation>
    <scope>NUCLEOTIDE SEQUENCE [LARGE SCALE GENOMIC DNA]</scope>
    <source>
        <strain evidence="3">M63</strain>
    </source>
</reference>
<evidence type="ECO:0008006" key="4">
    <source>
        <dbReference type="Google" id="ProtNLM"/>
    </source>
</evidence>
<keyword evidence="1" id="KW-0472">Membrane</keyword>
<name>A0A164ANT3_9BACL</name>
<comment type="caution">
    <text evidence="2">The sequence shown here is derived from an EMBL/GenBank/DDBJ whole genome shotgun (WGS) entry which is preliminary data.</text>
</comment>
<evidence type="ECO:0000256" key="1">
    <source>
        <dbReference type="SAM" id="Phobius"/>
    </source>
</evidence>
<dbReference type="OrthoDB" id="2622404at2"/>
<dbReference type="eggNOG" id="ENOG503069S">
    <property type="taxonomic scope" value="Bacteria"/>
</dbReference>
<evidence type="ECO:0000313" key="2">
    <source>
        <dbReference type="EMBL" id="KZE84285.1"/>
    </source>
</evidence>
<protein>
    <recommendedName>
        <fullName evidence="4">DUF3953 domain-containing protein</fullName>
    </recommendedName>
</protein>
<sequence length="83" mass="9505">MRALKILAFCLLCAALLFVFSIIDGVVKFVFSLGALYVGIQFFKRYETRGPRIAFVLTTILFYFVYTVFYALYLAIQQQQAAV</sequence>
<keyword evidence="1" id="KW-0812">Transmembrane</keyword>
<dbReference type="EMBL" id="LQRA01000002">
    <property type="protein sequence ID" value="KZE84285.1"/>
    <property type="molecule type" value="Genomic_DNA"/>
</dbReference>
<dbReference type="AlphaFoldDB" id="A0A164ANT3"/>
<dbReference type="RefSeq" id="WP_063177769.1">
    <property type="nucleotide sequence ID" value="NZ_CP121215.1"/>
</dbReference>
<keyword evidence="3" id="KW-1185">Reference proteome</keyword>
<organism evidence="2 3">
    <name type="scientific">Paenibacillus elgii</name>
    <dbReference type="NCBI Taxonomy" id="189691"/>
    <lineage>
        <taxon>Bacteria</taxon>
        <taxon>Bacillati</taxon>
        <taxon>Bacillota</taxon>
        <taxon>Bacilli</taxon>
        <taxon>Bacillales</taxon>
        <taxon>Paenibacillaceae</taxon>
        <taxon>Paenibacillus</taxon>
    </lineage>
</organism>
<dbReference type="Proteomes" id="UP000076563">
    <property type="component" value="Unassembled WGS sequence"/>
</dbReference>
<accession>A0A164ANT3</accession>
<dbReference type="STRING" id="1007103.GCA_000213315_03038"/>
<keyword evidence="1" id="KW-1133">Transmembrane helix</keyword>